<feature type="non-terminal residue" evidence="3">
    <location>
        <position position="1"/>
    </location>
</feature>
<evidence type="ECO:0008006" key="5">
    <source>
        <dbReference type="Google" id="ProtNLM"/>
    </source>
</evidence>
<dbReference type="Proteomes" id="UP001529510">
    <property type="component" value="Unassembled WGS sequence"/>
</dbReference>
<evidence type="ECO:0000313" key="3">
    <source>
        <dbReference type="EMBL" id="KAL0189751.1"/>
    </source>
</evidence>
<dbReference type="InterPro" id="IPR011268">
    <property type="entry name" value="Purine_phosphorylase"/>
</dbReference>
<evidence type="ECO:0000256" key="2">
    <source>
        <dbReference type="ARBA" id="ARBA00022679"/>
    </source>
</evidence>
<keyword evidence="2" id="KW-0808">Transferase</keyword>
<dbReference type="PANTHER" id="PTHR11904:SF12">
    <property type="entry name" value="PURINE NUCLEOSIDE PHOSPHORYLASE"/>
    <property type="match status" value="1"/>
</dbReference>
<dbReference type="PANTHER" id="PTHR11904">
    <property type="entry name" value="METHYLTHIOADENOSINE/PURINE NUCLEOSIDE PHOSPHORYLASE"/>
    <property type="match status" value="1"/>
</dbReference>
<keyword evidence="4" id="KW-1185">Reference proteome</keyword>
<dbReference type="AlphaFoldDB" id="A0ABD0QWR3"/>
<comment type="caution">
    <text evidence="3">The sequence shown here is derived from an EMBL/GenBank/DDBJ whole genome shotgun (WGS) entry which is preliminary data.</text>
</comment>
<accession>A0ABD0QWR3</accession>
<proteinExistence type="predicted"/>
<name>A0ABD0QWR3_CIRMR</name>
<evidence type="ECO:0000256" key="1">
    <source>
        <dbReference type="ARBA" id="ARBA00022676"/>
    </source>
</evidence>
<dbReference type="InterPro" id="IPR035994">
    <property type="entry name" value="Nucleoside_phosphorylase_sf"/>
</dbReference>
<dbReference type="SUPFAM" id="SSF53167">
    <property type="entry name" value="Purine and uridine phosphorylases"/>
    <property type="match status" value="1"/>
</dbReference>
<protein>
    <recommendedName>
        <fullName evidence="5">Purine-nucleoside phosphorylase</fullName>
    </recommendedName>
</protein>
<sequence length="52" mass="5582">FEDCQATADWLLSQTAVRPLVGIVCGSGLGGLADALKDQVAFNYRDIPNFPQ</sequence>
<dbReference type="Gene3D" id="3.40.50.1580">
    <property type="entry name" value="Nucleoside phosphorylase domain"/>
    <property type="match status" value="1"/>
</dbReference>
<keyword evidence="1" id="KW-0328">Glycosyltransferase</keyword>
<gene>
    <name evidence="3" type="ORF">M9458_016850</name>
</gene>
<feature type="non-terminal residue" evidence="3">
    <location>
        <position position="52"/>
    </location>
</feature>
<reference evidence="3 4" key="1">
    <citation type="submission" date="2024-05" db="EMBL/GenBank/DDBJ databases">
        <title>Genome sequencing and assembly of Indian major carp, Cirrhinus mrigala (Hamilton, 1822).</title>
        <authorList>
            <person name="Mohindra V."/>
            <person name="Chowdhury L.M."/>
            <person name="Lal K."/>
            <person name="Jena J.K."/>
        </authorList>
    </citation>
    <scope>NUCLEOTIDE SEQUENCE [LARGE SCALE GENOMIC DNA]</scope>
    <source>
        <strain evidence="3">CM1030</strain>
        <tissue evidence="3">Blood</tissue>
    </source>
</reference>
<dbReference type="EMBL" id="JAMKFB020000007">
    <property type="protein sequence ID" value="KAL0189751.1"/>
    <property type="molecule type" value="Genomic_DNA"/>
</dbReference>
<evidence type="ECO:0000313" key="4">
    <source>
        <dbReference type="Proteomes" id="UP001529510"/>
    </source>
</evidence>
<organism evidence="3 4">
    <name type="scientific">Cirrhinus mrigala</name>
    <name type="common">Mrigala</name>
    <dbReference type="NCBI Taxonomy" id="683832"/>
    <lineage>
        <taxon>Eukaryota</taxon>
        <taxon>Metazoa</taxon>
        <taxon>Chordata</taxon>
        <taxon>Craniata</taxon>
        <taxon>Vertebrata</taxon>
        <taxon>Euteleostomi</taxon>
        <taxon>Actinopterygii</taxon>
        <taxon>Neopterygii</taxon>
        <taxon>Teleostei</taxon>
        <taxon>Ostariophysi</taxon>
        <taxon>Cypriniformes</taxon>
        <taxon>Cyprinidae</taxon>
        <taxon>Labeoninae</taxon>
        <taxon>Labeonini</taxon>
        <taxon>Cirrhinus</taxon>
    </lineage>
</organism>
<dbReference type="GO" id="GO:0016757">
    <property type="term" value="F:glycosyltransferase activity"/>
    <property type="evidence" value="ECO:0007669"/>
    <property type="project" value="UniProtKB-KW"/>
</dbReference>